<feature type="transmembrane region" description="Helical" evidence="1">
    <location>
        <begin position="175"/>
        <end position="194"/>
    </location>
</feature>
<organism evidence="3 4">
    <name type="scientific">Candidatus Falkowbacteria bacterium RIFOXYC2_FULL_48_21</name>
    <dbReference type="NCBI Taxonomy" id="1798005"/>
    <lineage>
        <taxon>Bacteria</taxon>
        <taxon>Candidatus Falkowiibacteriota</taxon>
    </lineage>
</organism>
<dbReference type="Pfam" id="PF08241">
    <property type="entry name" value="Methyltransf_11"/>
    <property type="match status" value="1"/>
</dbReference>
<comment type="caution">
    <text evidence="3">The sequence shown here is derived from an EMBL/GenBank/DDBJ whole genome shotgun (WGS) entry which is preliminary data.</text>
</comment>
<evidence type="ECO:0000259" key="2">
    <source>
        <dbReference type="Pfam" id="PF08241"/>
    </source>
</evidence>
<sequence>MEHDVYAKMFEFEKGFWWFVGRRKIVFNELAKITSTLANVVLVDIGCGTGITMELATGFQKKIGIDFSEEALRYAKTRNCGELVAGDIYKIPIADNTADCVLLMDVLEHLRDESDPLKEVFRICKKGGRIIVTVPAYQFLWGGEDEVSMHKRRYTKTRLLSIIEEAGFQVERTSYFNTILFPIIGAIILFNRLFNTRAKHETNMKRLPKILNTGLIKMLLLEAWLLKKITFPYGASVICVAKKN</sequence>
<gene>
    <name evidence="3" type="ORF">A2482_00725</name>
</gene>
<evidence type="ECO:0000313" key="3">
    <source>
        <dbReference type="EMBL" id="OGF34301.1"/>
    </source>
</evidence>
<keyword evidence="1" id="KW-0472">Membrane</keyword>
<dbReference type="Gene3D" id="3.40.50.150">
    <property type="entry name" value="Vaccinia Virus protein VP39"/>
    <property type="match status" value="1"/>
</dbReference>
<keyword evidence="1" id="KW-0812">Transmembrane</keyword>
<dbReference type="EMBL" id="MFGM01000074">
    <property type="protein sequence ID" value="OGF34301.1"/>
    <property type="molecule type" value="Genomic_DNA"/>
</dbReference>
<proteinExistence type="predicted"/>
<dbReference type="Proteomes" id="UP000178656">
    <property type="component" value="Unassembled WGS sequence"/>
</dbReference>
<keyword evidence="1" id="KW-1133">Transmembrane helix</keyword>
<dbReference type="GO" id="GO:0008757">
    <property type="term" value="F:S-adenosylmethionine-dependent methyltransferase activity"/>
    <property type="evidence" value="ECO:0007669"/>
    <property type="project" value="InterPro"/>
</dbReference>
<dbReference type="InterPro" id="IPR013216">
    <property type="entry name" value="Methyltransf_11"/>
</dbReference>
<dbReference type="AlphaFoldDB" id="A0A1F5T751"/>
<evidence type="ECO:0000256" key="1">
    <source>
        <dbReference type="SAM" id="Phobius"/>
    </source>
</evidence>
<evidence type="ECO:0000313" key="4">
    <source>
        <dbReference type="Proteomes" id="UP000178656"/>
    </source>
</evidence>
<dbReference type="CDD" id="cd02440">
    <property type="entry name" value="AdoMet_MTases"/>
    <property type="match status" value="1"/>
</dbReference>
<dbReference type="PANTHER" id="PTHR43861">
    <property type="entry name" value="TRANS-ACONITATE 2-METHYLTRANSFERASE-RELATED"/>
    <property type="match status" value="1"/>
</dbReference>
<dbReference type="SUPFAM" id="SSF53335">
    <property type="entry name" value="S-adenosyl-L-methionine-dependent methyltransferases"/>
    <property type="match status" value="1"/>
</dbReference>
<feature type="domain" description="Methyltransferase type 11" evidence="2">
    <location>
        <begin position="43"/>
        <end position="132"/>
    </location>
</feature>
<protein>
    <recommendedName>
        <fullName evidence="2">Methyltransferase type 11 domain-containing protein</fullName>
    </recommendedName>
</protein>
<reference evidence="3 4" key="1">
    <citation type="journal article" date="2016" name="Nat. Commun.">
        <title>Thousands of microbial genomes shed light on interconnected biogeochemical processes in an aquifer system.</title>
        <authorList>
            <person name="Anantharaman K."/>
            <person name="Brown C.T."/>
            <person name="Hug L.A."/>
            <person name="Sharon I."/>
            <person name="Castelle C.J."/>
            <person name="Probst A.J."/>
            <person name="Thomas B.C."/>
            <person name="Singh A."/>
            <person name="Wilkins M.J."/>
            <person name="Karaoz U."/>
            <person name="Brodie E.L."/>
            <person name="Williams K.H."/>
            <person name="Hubbard S.S."/>
            <person name="Banfield J.F."/>
        </authorList>
    </citation>
    <scope>NUCLEOTIDE SEQUENCE [LARGE SCALE GENOMIC DNA]</scope>
</reference>
<name>A0A1F5T751_9BACT</name>
<accession>A0A1F5T751</accession>
<dbReference type="InterPro" id="IPR029063">
    <property type="entry name" value="SAM-dependent_MTases_sf"/>
</dbReference>